<dbReference type="RefSeq" id="WP_083048599.1">
    <property type="nucleotide sequence ID" value="NZ_MWQY01000003.1"/>
</dbReference>
<feature type="transmembrane region" description="Helical" evidence="7">
    <location>
        <begin position="272"/>
        <end position="293"/>
    </location>
</feature>
<dbReference type="SUPFAM" id="SSF161098">
    <property type="entry name" value="MetI-like"/>
    <property type="match status" value="1"/>
</dbReference>
<evidence type="ECO:0000256" key="4">
    <source>
        <dbReference type="ARBA" id="ARBA00022692"/>
    </source>
</evidence>
<comment type="caution">
    <text evidence="9">The sequence shown here is derived from an EMBL/GenBank/DDBJ whole genome shotgun (WGS) entry which is preliminary data.</text>
</comment>
<dbReference type="PANTHER" id="PTHR43005:SF1">
    <property type="entry name" value="SPERMIDINE_PUTRESCINE TRANSPORT SYSTEM PERMEASE PROTEIN"/>
    <property type="match status" value="1"/>
</dbReference>
<evidence type="ECO:0000313" key="9">
    <source>
        <dbReference type="EMBL" id="ORC37382.1"/>
    </source>
</evidence>
<organism evidence="9 10">
    <name type="scientific">Marispirochaeta aestuarii</name>
    <dbReference type="NCBI Taxonomy" id="1963862"/>
    <lineage>
        <taxon>Bacteria</taxon>
        <taxon>Pseudomonadati</taxon>
        <taxon>Spirochaetota</taxon>
        <taxon>Spirochaetia</taxon>
        <taxon>Spirochaetales</taxon>
        <taxon>Spirochaetaceae</taxon>
        <taxon>Marispirochaeta</taxon>
    </lineage>
</organism>
<keyword evidence="4 7" id="KW-0812">Transmembrane</keyword>
<dbReference type="STRING" id="1963862.B4O97_04105"/>
<proteinExistence type="inferred from homology"/>
<feature type="transmembrane region" description="Helical" evidence="7">
    <location>
        <begin position="83"/>
        <end position="104"/>
    </location>
</feature>
<feature type="transmembrane region" description="Helical" evidence="7">
    <location>
        <begin position="213"/>
        <end position="237"/>
    </location>
</feature>
<feature type="domain" description="ABC transmembrane type-1" evidence="8">
    <location>
        <begin position="79"/>
        <end position="293"/>
    </location>
</feature>
<evidence type="ECO:0000256" key="1">
    <source>
        <dbReference type="ARBA" id="ARBA00004651"/>
    </source>
</evidence>
<protein>
    <recommendedName>
        <fullName evidence="8">ABC transmembrane type-1 domain-containing protein</fullName>
    </recommendedName>
</protein>
<evidence type="ECO:0000256" key="5">
    <source>
        <dbReference type="ARBA" id="ARBA00022989"/>
    </source>
</evidence>
<feature type="transmembrane region" description="Helical" evidence="7">
    <location>
        <begin position="116"/>
        <end position="136"/>
    </location>
</feature>
<gene>
    <name evidence="9" type="ORF">B4O97_04105</name>
</gene>
<dbReference type="OrthoDB" id="368671at2"/>
<keyword evidence="10" id="KW-1185">Reference proteome</keyword>
<keyword evidence="2 7" id="KW-0813">Transport</keyword>
<evidence type="ECO:0000259" key="8">
    <source>
        <dbReference type="PROSITE" id="PS50928"/>
    </source>
</evidence>
<dbReference type="CDD" id="cd06261">
    <property type="entry name" value="TM_PBP2"/>
    <property type="match status" value="1"/>
</dbReference>
<dbReference type="Proteomes" id="UP000192343">
    <property type="component" value="Unassembled WGS sequence"/>
</dbReference>
<evidence type="ECO:0000256" key="3">
    <source>
        <dbReference type="ARBA" id="ARBA00022475"/>
    </source>
</evidence>
<keyword evidence="5 7" id="KW-1133">Transmembrane helix</keyword>
<keyword evidence="3" id="KW-1003">Cell membrane</keyword>
<accession>A0A1Y1S1K5</accession>
<comment type="similarity">
    <text evidence="7">Belongs to the binding-protein-dependent transport system permease family.</text>
</comment>
<dbReference type="InterPro" id="IPR000515">
    <property type="entry name" value="MetI-like"/>
</dbReference>
<evidence type="ECO:0000256" key="2">
    <source>
        <dbReference type="ARBA" id="ARBA00022448"/>
    </source>
</evidence>
<feature type="transmembrane region" description="Helical" evidence="7">
    <location>
        <begin position="21"/>
        <end position="49"/>
    </location>
</feature>
<dbReference type="Pfam" id="PF00528">
    <property type="entry name" value="BPD_transp_1"/>
    <property type="match status" value="1"/>
</dbReference>
<dbReference type="GO" id="GO:0005886">
    <property type="term" value="C:plasma membrane"/>
    <property type="evidence" value="ECO:0007669"/>
    <property type="project" value="UniProtKB-SubCell"/>
</dbReference>
<dbReference type="InterPro" id="IPR035906">
    <property type="entry name" value="MetI-like_sf"/>
</dbReference>
<dbReference type="EMBL" id="MWQY01000003">
    <property type="protein sequence ID" value="ORC37382.1"/>
    <property type="molecule type" value="Genomic_DNA"/>
</dbReference>
<name>A0A1Y1S1K5_9SPIO</name>
<sequence>MVIPSVPRNLFEIQRYRDIRTAYLFILPTITILLLVILYPFLTAIWISFTNKSLGGQGNFIGLSNFYTLFQSAEFWRAFGNSFYYTFSSVILKFFIGLITAILLNANFPFKGAVRVLIILPWAISPYIAALTWRWIFDDYNGFFNILLAKYSLASEPIYWLSDPRFAMISVIIAATWQGYPFYTMMLLAGLVTIPKELYEAVEIDGGNKIHKFFYITLPSLTNIIITTMLLSFIWTFNQFQYVYSMTGGGPGGMTHILSTLTFKYGIEMRNISLASAVSITAIPVFAVLTVYLTRTMLKND</sequence>
<keyword evidence="6 7" id="KW-0472">Membrane</keyword>
<dbReference type="Gene3D" id="1.10.3720.10">
    <property type="entry name" value="MetI-like"/>
    <property type="match status" value="1"/>
</dbReference>
<evidence type="ECO:0000256" key="6">
    <source>
        <dbReference type="ARBA" id="ARBA00023136"/>
    </source>
</evidence>
<feature type="transmembrane region" description="Helical" evidence="7">
    <location>
        <begin position="166"/>
        <end position="192"/>
    </location>
</feature>
<dbReference type="PROSITE" id="PS50928">
    <property type="entry name" value="ABC_TM1"/>
    <property type="match status" value="1"/>
</dbReference>
<evidence type="ECO:0000256" key="7">
    <source>
        <dbReference type="RuleBase" id="RU363032"/>
    </source>
</evidence>
<dbReference type="PANTHER" id="PTHR43005">
    <property type="entry name" value="BLR7065 PROTEIN"/>
    <property type="match status" value="1"/>
</dbReference>
<dbReference type="SUPFAM" id="SSF160964">
    <property type="entry name" value="MalF N-terminal region-like"/>
    <property type="match status" value="1"/>
</dbReference>
<dbReference type="AlphaFoldDB" id="A0A1Y1S1K5"/>
<dbReference type="GO" id="GO:0055085">
    <property type="term" value="P:transmembrane transport"/>
    <property type="evidence" value="ECO:0007669"/>
    <property type="project" value="InterPro"/>
</dbReference>
<reference evidence="9 10" key="1">
    <citation type="submission" date="2017-03" db="EMBL/GenBank/DDBJ databases">
        <title>Draft Genome sequence of Marispirochaeta sp. strain JC444.</title>
        <authorList>
            <person name="Shivani Y."/>
            <person name="Subhash Y."/>
            <person name="Sasikala C."/>
            <person name="Ramana C."/>
        </authorList>
    </citation>
    <scope>NUCLEOTIDE SEQUENCE [LARGE SCALE GENOMIC DNA]</scope>
    <source>
        <strain evidence="9 10">JC444</strain>
    </source>
</reference>
<comment type="subcellular location">
    <subcellularLocation>
        <location evidence="1 7">Cell membrane</location>
        <topology evidence="1 7">Multi-pass membrane protein</topology>
    </subcellularLocation>
</comment>
<evidence type="ECO:0000313" key="10">
    <source>
        <dbReference type="Proteomes" id="UP000192343"/>
    </source>
</evidence>